<reference evidence="1 2" key="1">
    <citation type="journal article" date="2008" name="Int. J. Syst. Evol. Microbiol.">
        <title>Luteimonas marina sp. nov., isolated from seawater.</title>
        <authorList>
            <person name="Baik K.S."/>
            <person name="Park S.C."/>
            <person name="Kim M.S."/>
            <person name="Kim E.M."/>
            <person name="Park C."/>
            <person name="Chun J."/>
            <person name="Seong C.N."/>
        </authorList>
    </citation>
    <scope>NUCLEOTIDE SEQUENCE [LARGE SCALE GENOMIC DNA]</scope>
    <source>
        <strain evidence="1 2">FR1330</strain>
    </source>
</reference>
<accession>A0A5C5U004</accession>
<proteinExistence type="predicted"/>
<sequence>MAIIVVEEDGAARTGSGSFFEERQAQQEVGVGFCLATEALLRSRILPIGHGDHRHCHADRIRM</sequence>
<dbReference type="EMBL" id="VOHK01000005">
    <property type="protein sequence ID" value="TWT19068.1"/>
    <property type="molecule type" value="Genomic_DNA"/>
</dbReference>
<evidence type="ECO:0000313" key="2">
    <source>
        <dbReference type="Proteomes" id="UP000319980"/>
    </source>
</evidence>
<protein>
    <submittedName>
        <fullName evidence="1">Uncharacterized protein</fullName>
    </submittedName>
</protein>
<dbReference type="AlphaFoldDB" id="A0A5C5U004"/>
<evidence type="ECO:0000313" key="1">
    <source>
        <dbReference type="EMBL" id="TWT19068.1"/>
    </source>
</evidence>
<organism evidence="1 2">
    <name type="scientific">Luteimonas marina</name>
    <dbReference type="NCBI Taxonomy" id="488485"/>
    <lineage>
        <taxon>Bacteria</taxon>
        <taxon>Pseudomonadati</taxon>
        <taxon>Pseudomonadota</taxon>
        <taxon>Gammaproteobacteria</taxon>
        <taxon>Lysobacterales</taxon>
        <taxon>Lysobacteraceae</taxon>
        <taxon>Luteimonas</taxon>
    </lineage>
</organism>
<keyword evidence="2" id="KW-1185">Reference proteome</keyword>
<gene>
    <name evidence="1" type="ORF">FQY83_11900</name>
</gene>
<name>A0A5C5U004_9GAMM</name>
<comment type="caution">
    <text evidence="1">The sequence shown here is derived from an EMBL/GenBank/DDBJ whole genome shotgun (WGS) entry which is preliminary data.</text>
</comment>
<dbReference type="RefSeq" id="WP_146388183.1">
    <property type="nucleotide sequence ID" value="NZ_VOHK01000005.1"/>
</dbReference>
<dbReference type="Proteomes" id="UP000319980">
    <property type="component" value="Unassembled WGS sequence"/>
</dbReference>